<organism evidence="9 10">
    <name type="scientific">Riccia sorocarpa</name>
    <dbReference type="NCBI Taxonomy" id="122646"/>
    <lineage>
        <taxon>Eukaryota</taxon>
        <taxon>Viridiplantae</taxon>
        <taxon>Streptophyta</taxon>
        <taxon>Embryophyta</taxon>
        <taxon>Marchantiophyta</taxon>
        <taxon>Marchantiopsida</taxon>
        <taxon>Marchantiidae</taxon>
        <taxon>Marchantiales</taxon>
        <taxon>Ricciaceae</taxon>
        <taxon>Riccia</taxon>
    </lineage>
</organism>
<accession>A0ABD3GPU0</accession>
<evidence type="ECO:0000256" key="3">
    <source>
        <dbReference type="ARBA" id="ARBA00022692"/>
    </source>
</evidence>
<keyword evidence="10" id="KW-1185">Reference proteome</keyword>
<proteinExistence type="inferred from homology"/>
<evidence type="ECO:0000259" key="7">
    <source>
        <dbReference type="Pfam" id="PF04116"/>
    </source>
</evidence>
<dbReference type="EMBL" id="JBJQOH010000007">
    <property type="protein sequence ID" value="KAL3680167.1"/>
    <property type="molecule type" value="Genomic_DNA"/>
</dbReference>
<name>A0ABD3GPU0_9MARC</name>
<keyword evidence="5 6" id="KW-0472">Membrane</keyword>
<evidence type="ECO:0000313" key="10">
    <source>
        <dbReference type="Proteomes" id="UP001633002"/>
    </source>
</evidence>
<feature type="domain" description="Fatty acid hydroxylase" evidence="7">
    <location>
        <begin position="134"/>
        <end position="274"/>
    </location>
</feature>
<dbReference type="InterPro" id="IPR021940">
    <property type="entry name" value="CER1-like_C"/>
</dbReference>
<dbReference type="Pfam" id="PF04116">
    <property type="entry name" value="FA_hydroxylase"/>
    <property type="match status" value="1"/>
</dbReference>
<keyword evidence="4 6" id="KW-1133">Transmembrane helix</keyword>
<dbReference type="Pfam" id="PF12076">
    <property type="entry name" value="CER1-like_C"/>
    <property type="match status" value="1"/>
</dbReference>
<dbReference type="InterPro" id="IPR006694">
    <property type="entry name" value="Fatty_acid_hydroxylase"/>
</dbReference>
<reference evidence="9 10" key="1">
    <citation type="submission" date="2024-09" db="EMBL/GenBank/DDBJ databases">
        <title>Chromosome-scale assembly of Riccia sorocarpa.</title>
        <authorList>
            <person name="Paukszto L."/>
        </authorList>
    </citation>
    <scope>NUCLEOTIDE SEQUENCE [LARGE SCALE GENOMIC DNA]</scope>
    <source>
        <strain evidence="9">LP-2024</strain>
        <tissue evidence="9">Aerial parts of the thallus</tissue>
    </source>
</reference>
<evidence type="ECO:0000256" key="4">
    <source>
        <dbReference type="ARBA" id="ARBA00022989"/>
    </source>
</evidence>
<dbReference type="InterPro" id="IPR036291">
    <property type="entry name" value="NAD(P)-bd_dom_sf"/>
</dbReference>
<gene>
    <name evidence="9" type="ORF">R1sor_023123</name>
</gene>
<feature type="transmembrane region" description="Helical" evidence="6">
    <location>
        <begin position="184"/>
        <end position="212"/>
    </location>
</feature>
<comment type="caution">
    <text evidence="9">The sequence shown here is derived from an EMBL/GenBank/DDBJ whole genome shotgun (WGS) entry which is preliminary data.</text>
</comment>
<evidence type="ECO:0000256" key="5">
    <source>
        <dbReference type="ARBA" id="ARBA00023136"/>
    </source>
</evidence>
<feature type="domain" description="Very-long-chain aldehyde decarbonylase CER1-like C-terminal" evidence="8">
    <location>
        <begin position="454"/>
        <end position="630"/>
    </location>
</feature>
<dbReference type="InterPro" id="IPR050307">
    <property type="entry name" value="Sterol_Desaturase_Related"/>
</dbReference>
<evidence type="ECO:0000256" key="2">
    <source>
        <dbReference type="ARBA" id="ARBA00009324"/>
    </source>
</evidence>
<evidence type="ECO:0000256" key="6">
    <source>
        <dbReference type="SAM" id="Phobius"/>
    </source>
</evidence>
<dbReference type="PANTHER" id="PTHR11863">
    <property type="entry name" value="STEROL DESATURASE"/>
    <property type="match status" value="1"/>
</dbReference>
<dbReference type="Proteomes" id="UP001633002">
    <property type="component" value="Unassembled WGS sequence"/>
</dbReference>
<protein>
    <recommendedName>
        <fullName evidence="11">Fatty acid hydroxylase domain-containing protein</fullName>
    </recommendedName>
</protein>
<sequence length="633" mass="72404">MDTMGPKAEFMRTSPWQILGGYKYVILLPFLVKAIQSNYYGGTDIDNWCSHMILLCLLRLLQQGLWMCFSRILCITKKYEIHTEGFSFEQIDREFHSDDHIILQALITTAAHVWLPGFRQLPVWNTHGMVTLLLLHMGPAEFVYYWLHRALHSEFMFRNYHSLHHASVHTEPGTNGVATLLEHLLYAGVMAVAMAGPIFTGGASICMVYLYFLGFDFMKNMIHCNTEIIPSALFKKFPLLKYFLITPSYHSLHHTEGHLNYCLFMPLYDHLCGTVNEKSEALYSRMRKGREEQVPEFVFLAHCVDLLSALHVSFAFRQVAANPYRGNWYLWPWLVLVFPIMCAMWAWGKVFLVYKYTLDKFRCQTWVVPRFGFHYFIPVGQNNINKLIESAILDAHRIGVKVISLAALNKNETLNGGGVLFTKKHPNLRVRVVHGNTLTAACILKGIPDDVTEVFLTGATSKLGRAIALYLIRRHIRVLMLTSSLERFEAIRNEAPKNQQQYLIRVTKYQGGKIARHASSALFTWIMGKRISNKDQLMAPSGTYFHQFVVPEIPTIRKDCTYGKLAAMRLPIRVKGISTCEYACERGVVHACHAGGLVHTLEGWTHHEVGSIDVDRIDQVWEAATKYGFEAVY</sequence>
<comment type="similarity">
    <text evidence="2">Belongs to the sterol desaturase family.</text>
</comment>
<keyword evidence="3 6" id="KW-0812">Transmembrane</keyword>
<dbReference type="GO" id="GO:0016020">
    <property type="term" value="C:membrane"/>
    <property type="evidence" value="ECO:0007669"/>
    <property type="project" value="UniProtKB-SubCell"/>
</dbReference>
<dbReference type="SUPFAM" id="SSF51735">
    <property type="entry name" value="NAD(P)-binding Rossmann-fold domains"/>
    <property type="match status" value="1"/>
</dbReference>
<evidence type="ECO:0000259" key="8">
    <source>
        <dbReference type="Pfam" id="PF12076"/>
    </source>
</evidence>
<dbReference type="AlphaFoldDB" id="A0ABD3GPU0"/>
<evidence type="ECO:0000256" key="1">
    <source>
        <dbReference type="ARBA" id="ARBA00004141"/>
    </source>
</evidence>
<evidence type="ECO:0000313" key="9">
    <source>
        <dbReference type="EMBL" id="KAL3680167.1"/>
    </source>
</evidence>
<comment type="subcellular location">
    <subcellularLocation>
        <location evidence="1">Membrane</location>
        <topology evidence="1">Multi-pass membrane protein</topology>
    </subcellularLocation>
</comment>
<evidence type="ECO:0008006" key="11">
    <source>
        <dbReference type="Google" id="ProtNLM"/>
    </source>
</evidence>
<feature type="transmembrane region" description="Helical" evidence="6">
    <location>
        <begin position="328"/>
        <end position="352"/>
    </location>
</feature>